<comment type="caution">
    <text evidence="1">The sequence shown here is derived from an EMBL/GenBank/DDBJ whole genome shotgun (WGS) entry which is preliminary data.</text>
</comment>
<gene>
    <name evidence="1" type="ORF">HICCMSTLAB_LOCUS5044</name>
</gene>
<sequence>MSPDKHWLCCPLNLFLPNQIYQRYIVYFKEEMSKKYFSTDHKERVNSTKQVRRLLSADNETLLESVLANAQKDMTI</sequence>
<evidence type="ECO:0000313" key="2">
    <source>
        <dbReference type="Proteomes" id="UP000786811"/>
    </source>
</evidence>
<dbReference type="Proteomes" id="UP000786811">
    <property type="component" value="Unassembled WGS sequence"/>
</dbReference>
<keyword evidence="2" id="KW-1185">Reference proteome</keyword>
<accession>A0A8J2HA81</accession>
<proteinExistence type="predicted"/>
<dbReference type="AlphaFoldDB" id="A0A8J2HA81"/>
<organism evidence="1 2">
    <name type="scientific">Cotesia congregata</name>
    <name type="common">Parasitoid wasp</name>
    <name type="synonym">Apanteles congregatus</name>
    <dbReference type="NCBI Taxonomy" id="51543"/>
    <lineage>
        <taxon>Eukaryota</taxon>
        <taxon>Metazoa</taxon>
        <taxon>Ecdysozoa</taxon>
        <taxon>Arthropoda</taxon>
        <taxon>Hexapoda</taxon>
        <taxon>Insecta</taxon>
        <taxon>Pterygota</taxon>
        <taxon>Neoptera</taxon>
        <taxon>Endopterygota</taxon>
        <taxon>Hymenoptera</taxon>
        <taxon>Apocrita</taxon>
        <taxon>Ichneumonoidea</taxon>
        <taxon>Braconidae</taxon>
        <taxon>Microgastrinae</taxon>
        <taxon>Cotesia</taxon>
    </lineage>
</organism>
<protein>
    <submittedName>
        <fullName evidence="1">Uncharacterized protein</fullName>
    </submittedName>
</protein>
<name>A0A8J2HA81_COTCN</name>
<evidence type="ECO:0000313" key="1">
    <source>
        <dbReference type="EMBL" id="CAG5088967.1"/>
    </source>
</evidence>
<dbReference type="EMBL" id="CAJNRD030001119">
    <property type="protein sequence ID" value="CAG5088967.1"/>
    <property type="molecule type" value="Genomic_DNA"/>
</dbReference>
<reference evidence="1" key="1">
    <citation type="submission" date="2021-04" db="EMBL/GenBank/DDBJ databases">
        <authorList>
            <person name="Chebbi M.A.C M."/>
        </authorList>
    </citation>
    <scope>NUCLEOTIDE SEQUENCE</scope>
</reference>